<dbReference type="FunFam" id="1.10.630.10:FF:000016">
    <property type="entry name" value="Cytochrome P450 78A5"/>
    <property type="match status" value="1"/>
</dbReference>
<evidence type="ECO:0000256" key="5">
    <source>
        <dbReference type="ARBA" id="ARBA00023002"/>
    </source>
</evidence>
<keyword evidence="3 8" id="KW-0349">Heme</keyword>
<accession>A0A9Q1KKX1</accession>
<dbReference type="PANTHER" id="PTHR47946">
    <property type="entry name" value="CYTOCHROME P450 78A7-RELATED"/>
    <property type="match status" value="1"/>
</dbReference>
<dbReference type="PRINTS" id="PR00385">
    <property type="entry name" value="P450"/>
</dbReference>
<comment type="cofactor">
    <cofactor evidence="1 8">
        <name>heme</name>
        <dbReference type="ChEBI" id="CHEBI:30413"/>
    </cofactor>
</comment>
<dbReference type="OrthoDB" id="1055148at2759"/>
<sequence length="541" mass="60749">MGSQVDTLWLCVNPLWLFALGSRFDQFTLTNLCIVLLIAVGSWLVTSLLYWAHPVGPAWGRHSWMHLSRWTCKPIPGPRGWPVIGSLFLKTGLAHRKISAMAESCGPRAKRLMAFSVGETRMIVTCNPDVAKEILNSPDFSDRPDQESSYGLMFNRAIGFAPYGAYWRTLRRIASTHMFSPKQIKAYETQRKDIASQMVAVLGLQNGSFRVREVLKWASLSNMMGSVFGRKYDPFGDPNNKEVQELKEMVDEGYDLLGILTWSDHLSFLSPFDLQKVRFRCSQLVPKVNRFVSRIIAHHRSDPAQLNRDFVDVLLSLPPPDKLSDADMIAVLWVNATAVLMEWILARLVLHPDVQSKVHDELDTVVGKSRGVKESDVSSLVYLTAVIKEVMRLHPPGPLLAWSRLSIQDTTVDGCYVPARTTAAVNMWAIARDPEFWANPLEFKPERFLTSEPHMMEFSVLGSDLRLAPFGSGRRSCPGKVLGLTTVTFWVATLMHEFAWVTSADGQVDLTEELKLSCEMAHPLTVEVSPRTTRASKLSSC</sequence>
<dbReference type="GO" id="GO:0020037">
    <property type="term" value="F:heme binding"/>
    <property type="evidence" value="ECO:0007669"/>
    <property type="project" value="InterPro"/>
</dbReference>
<dbReference type="SUPFAM" id="SSF48264">
    <property type="entry name" value="Cytochrome P450"/>
    <property type="match status" value="1"/>
</dbReference>
<evidence type="ECO:0000256" key="9">
    <source>
        <dbReference type="RuleBase" id="RU000461"/>
    </source>
</evidence>
<evidence type="ECO:0000256" key="4">
    <source>
        <dbReference type="ARBA" id="ARBA00022723"/>
    </source>
</evidence>
<dbReference type="InterPro" id="IPR017972">
    <property type="entry name" value="Cyt_P450_CS"/>
</dbReference>
<dbReference type="InterPro" id="IPR051996">
    <property type="entry name" value="Cytochrome_P450_78A"/>
</dbReference>
<keyword evidence="12" id="KW-1185">Reference proteome</keyword>
<dbReference type="GO" id="GO:0005506">
    <property type="term" value="F:iron ion binding"/>
    <property type="evidence" value="ECO:0007669"/>
    <property type="project" value="InterPro"/>
</dbReference>
<gene>
    <name evidence="11" type="ORF">Cgig2_030355</name>
</gene>
<reference evidence="11" key="1">
    <citation type="submission" date="2022-04" db="EMBL/GenBank/DDBJ databases">
        <title>Carnegiea gigantea Genome sequencing and assembly v2.</title>
        <authorList>
            <person name="Copetti D."/>
            <person name="Sanderson M.J."/>
            <person name="Burquez A."/>
            <person name="Wojciechowski M.F."/>
        </authorList>
    </citation>
    <scope>NUCLEOTIDE SEQUENCE</scope>
    <source>
        <strain evidence="11">SGP5-SGP5p</strain>
        <tissue evidence="11">Aerial part</tissue>
    </source>
</reference>
<keyword evidence="6 8" id="KW-0408">Iron</keyword>
<evidence type="ECO:0000256" key="3">
    <source>
        <dbReference type="ARBA" id="ARBA00022617"/>
    </source>
</evidence>
<evidence type="ECO:0000256" key="10">
    <source>
        <dbReference type="SAM" id="Phobius"/>
    </source>
</evidence>
<dbReference type="Pfam" id="PF00067">
    <property type="entry name" value="p450"/>
    <property type="match status" value="1"/>
</dbReference>
<dbReference type="EMBL" id="JAKOGI010000091">
    <property type="protein sequence ID" value="KAJ8444681.1"/>
    <property type="molecule type" value="Genomic_DNA"/>
</dbReference>
<feature type="binding site" description="axial binding residue" evidence="8">
    <location>
        <position position="477"/>
    </location>
    <ligand>
        <name>heme</name>
        <dbReference type="ChEBI" id="CHEBI:30413"/>
    </ligand>
    <ligandPart>
        <name>Fe</name>
        <dbReference type="ChEBI" id="CHEBI:18248"/>
    </ligandPart>
</feature>
<proteinExistence type="inferred from homology"/>
<evidence type="ECO:0000313" key="12">
    <source>
        <dbReference type="Proteomes" id="UP001153076"/>
    </source>
</evidence>
<evidence type="ECO:0008006" key="13">
    <source>
        <dbReference type="Google" id="ProtNLM"/>
    </source>
</evidence>
<name>A0A9Q1KKX1_9CARY</name>
<dbReference type="GO" id="GO:0004497">
    <property type="term" value="F:monooxygenase activity"/>
    <property type="evidence" value="ECO:0007669"/>
    <property type="project" value="UniProtKB-KW"/>
</dbReference>
<dbReference type="InterPro" id="IPR001128">
    <property type="entry name" value="Cyt_P450"/>
</dbReference>
<comment type="caution">
    <text evidence="11">The sequence shown here is derived from an EMBL/GenBank/DDBJ whole genome shotgun (WGS) entry which is preliminary data.</text>
</comment>
<dbReference type="Gene3D" id="1.10.630.10">
    <property type="entry name" value="Cytochrome P450"/>
    <property type="match status" value="1"/>
</dbReference>
<evidence type="ECO:0000313" key="11">
    <source>
        <dbReference type="EMBL" id="KAJ8444681.1"/>
    </source>
</evidence>
<keyword evidence="10" id="KW-0812">Transmembrane</keyword>
<dbReference type="AlphaFoldDB" id="A0A9Q1KKX1"/>
<dbReference type="GO" id="GO:0016705">
    <property type="term" value="F:oxidoreductase activity, acting on paired donors, with incorporation or reduction of molecular oxygen"/>
    <property type="evidence" value="ECO:0007669"/>
    <property type="project" value="InterPro"/>
</dbReference>
<evidence type="ECO:0000256" key="2">
    <source>
        <dbReference type="ARBA" id="ARBA00010617"/>
    </source>
</evidence>
<keyword evidence="7 9" id="KW-0503">Monooxygenase</keyword>
<dbReference type="PRINTS" id="PR00463">
    <property type="entry name" value="EP450I"/>
</dbReference>
<keyword evidence="10" id="KW-1133">Transmembrane helix</keyword>
<evidence type="ECO:0000256" key="7">
    <source>
        <dbReference type="ARBA" id="ARBA00023033"/>
    </source>
</evidence>
<comment type="similarity">
    <text evidence="2 9">Belongs to the cytochrome P450 family.</text>
</comment>
<evidence type="ECO:0000256" key="8">
    <source>
        <dbReference type="PIRSR" id="PIRSR602401-1"/>
    </source>
</evidence>
<dbReference type="InterPro" id="IPR002401">
    <property type="entry name" value="Cyt_P450_E_grp-I"/>
</dbReference>
<keyword evidence="5 9" id="KW-0560">Oxidoreductase</keyword>
<evidence type="ECO:0000256" key="1">
    <source>
        <dbReference type="ARBA" id="ARBA00001971"/>
    </source>
</evidence>
<dbReference type="Proteomes" id="UP001153076">
    <property type="component" value="Unassembled WGS sequence"/>
</dbReference>
<keyword evidence="10" id="KW-0472">Membrane</keyword>
<dbReference type="InterPro" id="IPR036396">
    <property type="entry name" value="Cyt_P450_sf"/>
</dbReference>
<dbReference type="PROSITE" id="PS00086">
    <property type="entry name" value="CYTOCHROME_P450"/>
    <property type="match status" value="1"/>
</dbReference>
<protein>
    <recommendedName>
        <fullName evidence="13">Cytochrome P450 78A3</fullName>
    </recommendedName>
</protein>
<feature type="transmembrane region" description="Helical" evidence="10">
    <location>
        <begin position="29"/>
        <end position="52"/>
    </location>
</feature>
<organism evidence="11 12">
    <name type="scientific">Carnegiea gigantea</name>
    <dbReference type="NCBI Taxonomy" id="171969"/>
    <lineage>
        <taxon>Eukaryota</taxon>
        <taxon>Viridiplantae</taxon>
        <taxon>Streptophyta</taxon>
        <taxon>Embryophyta</taxon>
        <taxon>Tracheophyta</taxon>
        <taxon>Spermatophyta</taxon>
        <taxon>Magnoliopsida</taxon>
        <taxon>eudicotyledons</taxon>
        <taxon>Gunneridae</taxon>
        <taxon>Pentapetalae</taxon>
        <taxon>Caryophyllales</taxon>
        <taxon>Cactineae</taxon>
        <taxon>Cactaceae</taxon>
        <taxon>Cactoideae</taxon>
        <taxon>Echinocereeae</taxon>
        <taxon>Carnegiea</taxon>
    </lineage>
</organism>
<keyword evidence="4 8" id="KW-0479">Metal-binding</keyword>
<dbReference type="PANTHER" id="PTHR47946:SF23">
    <property type="entry name" value="CYTOCHROME P450 78A9"/>
    <property type="match status" value="1"/>
</dbReference>
<evidence type="ECO:0000256" key="6">
    <source>
        <dbReference type="ARBA" id="ARBA00023004"/>
    </source>
</evidence>